<accession>A0AAW0E5E2</accession>
<gene>
    <name evidence="1" type="ORF">VNI00_001442</name>
</gene>
<dbReference type="AlphaFoldDB" id="A0AAW0E5E2"/>
<keyword evidence="2" id="KW-1185">Reference proteome</keyword>
<proteinExistence type="predicted"/>
<sequence length="199" mass="21866">MAMSTSSYLIREPSKTAFRLVPTPLVFVSASKWHPLASRGGLDVFSRMYADKGYTCLDVDVSMPPAGSNDSQSMLKHFESELQSAIRLCMIPFAPVIIARGPSCLITQQYISSHPATGLILISPPPSNDDVDILSTPLPEFNFEPKFPIAVFATPQEMEALKVKNRLVRDGGVDVFTVGDTEGQETFVKIEEWLDEIGV</sequence>
<organism evidence="1 2">
    <name type="scientific">Paramarasmius palmivorus</name>
    <dbReference type="NCBI Taxonomy" id="297713"/>
    <lineage>
        <taxon>Eukaryota</taxon>
        <taxon>Fungi</taxon>
        <taxon>Dikarya</taxon>
        <taxon>Basidiomycota</taxon>
        <taxon>Agaricomycotina</taxon>
        <taxon>Agaricomycetes</taxon>
        <taxon>Agaricomycetidae</taxon>
        <taxon>Agaricales</taxon>
        <taxon>Marasmiineae</taxon>
        <taxon>Marasmiaceae</taxon>
        <taxon>Paramarasmius</taxon>
    </lineage>
</organism>
<evidence type="ECO:0000313" key="2">
    <source>
        <dbReference type="Proteomes" id="UP001383192"/>
    </source>
</evidence>
<evidence type="ECO:0000313" key="1">
    <source>
        <dbReference type="EMBL" id="KAK7058818.1"/>
    </source>
</evidence>
<reference evidence="1 2" key="1">
    <citation type="submission" date="2024-01" db="EMBL/GenBank/DDBJ databases">
        <title>A draft genome for a cacao thread blight-causing isolate of Paramarasmius palmivorus.</title>
        <authorList>
            <person name="Baruah I.K."/>
            <person name="Bukari Y."/>
            <person name="Amoako-Attah I."/>
            <person name="Meinhardt L.W."/>
            <person name="Bailey B.A."/>
            <person name="Cohen S.P."/>
        </authorList>
    </citation>
    <scope>NUCLEOTIDE SEQUENCE [LARGE SCALE GENOMIC DNA]</scope>
    <source>
        <strain evidence="1 2">GH-12</strain>
    </source>
</reference>
<comment type="caution">
    <text evidence="1">The sequence shown here is derived from an EMBL/GenBank/DDBJ whole genome shotgun (WGS) entry which is preliminary data.</text>
</comment>
<protein>
    <submittedName>
        <fullName evidence="1">Uncharacterized protein</fullName>
    </submittedName>
</protein>
<dbReference type="Proteomes" id="UP001383192">
    <property type="component" value="Unassembled WGS sequence"/>
</dbReference>
<name>A0AAW0E5E2_9AGAR</name>
<dbReference type="EMBL" id="JAYKXP010000004">
    <property type="protein sequence ID" value="KAK7058818.1"/>
    <property type="molecule type" value="Genomic_DNA"/>
</dbReference>